<evidence type="ECO:0000313" key="1">
    <source>
        <dbReference type="EMBL" id="AEW03623.1"/>
    </source>
</evidence>
<accession>G8TV42</accession>
<keyword evidence="2" id="KW-1185">Reference proteome</keyword>
<dbReference type="KEGG" id="sap:Sulac_0049"/>
<name>G8TV42_SULAD</name>
<dbReference type="AlphaFoldDB" id="G8TV42"/>
<dbReference type="PATRIC" id="fig|679936.5.peg.52"/>
<sequence>MATIEVSDATLSEWMTLLNAVKDSATPALAERIAGMITALGQLAGPLAEPETQTLIRTAVATGPALTEMLETLATWHRTGTWEALKELATVATAVKDSATPHLAERVAGMATALGQLTAPLTDPAAQDLVRTAVDSGPELTEMIATLRTWHQTGTWDALKELATVATALKDSASPHLVERITTLGVQLGRVVKDIGPGVEATVSAAEDEGAALAQLLRQVGEWTRDGTWQTVTELMALLRGFRESATPQLTERLIDFITHSVLALREAIDSGLLELGLALMQAIHEATQEADKATTRVTVTGLLRSLNDPGVQYAWQVLLGVMRRSPQITKSF</sequence>
<evidence type="ECO:0008006" key="3">
    <source>
        <dbReference type="Google" id="ProtNLM"/>
    </source>
</evidence>
<evidence type="ECO:0000313" key="2">
    <source>
        <dbReference type="Proteomes" id="UP000005439"/>
    </source>
</evidence>
<protein>
    <recommendedName>
        <fullName evidence="3">DUF1641 domain-containing protein</fullName>
    </recommendedName>
</protein>
<reference evidence="2" key="1">
    <citation type="submission" date="2011-12" db="EMBL/GenBank/DDBJ databases">
        <title>The complete genome of chromosome of Sulfobacillus acidophilus DSM 10332.</title>
        <authorList>
            <person name="Lucas S."/>
            <person name="Han J."/>
            <person name="Lapidus A."/>
            <person name="Bruce D."/>
            <person name="Goodwin L."/>
            <person name="Pitluck S."/>
            <person name="Peters L."/>
            <person name="Kyrpides N."/>
            <person name="Mavromatis K."/>
            <person name="Ivanova N."/>
            <person name="Mikhailova N."/>
            <person name="Chertkov O."/>
            <person name="Saunders E."/>
            <person name="Detter J.C."/>
            <person name="Tapia R."/>
            <person name="Han C."/>
            <person name="Land M."/>
            <person name="Hauser L."/>
            <person name="Markowitz V."/>
            <person name="Cheng J.-F."/>
            <person name="Hugenholtz P."/>
            <person name="Woyke T."/>
            <person name="Wu D."/>
            <person name="Pukall R."/>
            <person name="Gehrich-Schroeter G."/>
            <person name="Schneider S."/>
            <person name="Klenk H.-P."/>
            <person name="Eisen J.A."/>
        </authorList>
    </citation>
    <scope>NUCLEOTIDE SEQUENCE [LARGE SCALE GENOMIC DNA]</scope>
    <source>
        <strain evidence="2">ATCC 700253 / DSM 10332 / NAL</strain>
    </source>
</reference>
<organism evidence="1 2">
    <name type="scientific">Sulfobacillus acidophilus (strain ATCC 700253 / DSM 10332 / NAL)</name>
    <dbReference type="NCBI Taxonomy" id="679936"/>
    <lineage>
        <taxon>Bacteria</taxon>
        <taxon>Bacillati</taxon>
        <taxon>Bacillota</taxon>
        <taxon>Clostridia</taxon>
        <taxon>Eubacteriales</taxon>
        <taxon>Clostridiales Family XVII. Incertae Sedis</taxon>
        <taxon>Sulfobacillus</taxon>
    </lineage>
</organism>
<proteinExistence type="predicted"/>
<dbReference type="HOGENOM" id="CLU_828807_0_0_9"/>
<dbReference type="STRING" id="679936.Sulac_0049"/>
<gene>
    <name evidence="1" type="ordered locus">Sulac_0049</name>
</gene>
<dbReference type="EMBL" id="CP003179">
    <property type="protein sequence ID" value="AEW03623.1"/>
    <property type="molecule type" value="Genomic_DNA"/>
</dbReference>
<dbReference type="Proteomes" id="UP000005439">
    <property type="component" value="Chromosome"/>
</dbReference>
<reference evidence="1 2" key="2">
    <citation type="journal article" date="2012" name="Stand. Genomic Sci.">
        <title>Complete genome sequence of the moderately thermophilic mineral-sulfide-oxidizing firmicute Sulfobacillus acidophilus type strain (NAL(T)).</title>
        <authorList>
            <person name="Anderson I."/>
            <person name="Chertkov O."/>
            <person name="Chen A."/>
            <person name="Saunders E."/>
            <person name="Lapidus A."/>
            <person name="Nolan M."/>
            <person name="Lucas S."/>
            <person name="Hammon N."/>
            <person name="Deshpande S."/>
            <person name="Cheng J.F."/>
            <person name="Han C."/>
            <person name="Tapia R."/>
            <person name="Goodwin L.A."/>
            <person name="Pitluck S."/>
            <person name="Liolios K."/>
            <person name="Pagani I."/>
            <person name="Ivanova N."/>
            <person name="Mikhailova N."/>
            <person name="Pati A."/>
            <person name="Palaniappan K."/>
            <person name="Land M."/>
            <person name="Pan C."/>
            <person name="Rohde M."/>
            <person name="Pukall R."/>
            <person name="Goker M."/>
            <person name="Detter J.C."/>
            <person name="Woyke T."/>
            <person name="Bristow J."/>
            <person name="Eisen J.A."/>
            <person name="Markowitz V."/>
            <person name="Hugenholtz P."/>
            <person name="Kyrpides N.C."/>
            <person name="Klenk H.P."/>
            <person name="Mavromatis K."/>
        </authorList>
    </citation>
    <scope>NUCLEOTIDE SEQUENCE [LARGE SCALE GENOMIC DNA]</scope>
    <source>
        <strain evidence="2">ATCC 700253 / DSM 10332 / NAL</strain>
    </source>
</reference>